<dbReference type="GO" id="GO:0005840">
    <property type="term" value="C:ribosome"/>
    <property type="evidence" value="ECO:0007669"/>
    <property type="project" value="UniProtKB-KW"/>
</dbReference>
<name>A0ABW1ZC77_9BACT</name>
<evidence type="ECO:0000256" key="9">
    <source>
        <dbReference type="SAM" id="MobiDB-lite"/>
    </source>
</evidence>
<keyword evidence="1 8" id="KW-0004">4Fe-4S</keyword>
<dbReference type="GO" id="GO:0103039">
    <property type="term" value="F:protein methylthiotransferase activity"/>
    <property type="evidence" value="ECO:0007669"/>
    <property type="project" value="UniProtKB-EC"/>
</dbReference>
<dbReference type="SFLD" id="SFLDG01082">
    <property type="entry name" value="B12-binding_domain_containing"/>
    <property type="match status" value="1"/>
</dbReference>
<keyword evidence="2 8" id="KW-0963">Cytoplasm</keyword>
<evidence type="ECO:0000256" key="6">
    <source>
        <dbReference type="ARBA" id="ARBA00023004"/>
    </source>
</evidence>
<keyword evidence="7 8" id="KW-0411">Iron-sulfur</keyword>
<dbReference type="EC" id="2.8.4.4" evidence="8"/>
<dbReference type="InterPro" id="IPR007197">
    <property type="entry name" value="rSAM"/>
</dbReference>
<dbReference type="Pfam" id="PF00919">
    <property type="entry name" value="UPF0004"/>
    <property type="match status" value="1"/>
</dbReference>
<keyword evidence="13" id="KW-0687">Ribonucleoprotein</keyword>
<keyword evidence="6 8" id="KW-0408">Iron</keyword>
<dbReference type="NCBIfam" id="TIGR00089">
    <property type="entry name" value="MiaB/RimO family radical SAM methylthiotransferase"/>
    <property type="match status" value="1"/>
</dbReference>
<evidence type="ECO:0000259" key="12">
    <source>
        <dbReference type="PROSITE" id="PS51918"/>
    </source>
</evidence>
<dbReference type="InterPro" id="IPR013848">
    <property type="entry name" value="Methylthiotransferase_N"/>
</dbReference>
<dbReference type="SFLD" id="SFLDS00029">
    <property type="entry name" value="Radical_SAM"/>
    <property type="match status" value="1"/>
</dbReference>
<evidence type="ECO:0000256" key="4">
    <source>
        <dbReference type="ARBA" id="ARBA00022691"/>
    </source>
</evidence>
<feature type="binding site" evidence="8">
    <location>
        <position position="235"/>
    </location>
    <ligand>
        <name>[4Fe-4S] cluster</name>
        <dbReference type="ChEBI" id="CHEBI:49883"/>
        <label>2</label>
        <note>4Fe-4S-S-AdoMet</note>
    </ligand>
</feature>
<dbReference type="CDD" id="cd01335">
    <property type="entry name" value="Radical_SAM"/>
    <property type="match status" value="1"/>
</dbReference>
<dbReference type="InterPro" id="IPR012340">
    <property type="entry name" value="NA-bd_OB-fold"/>
</dbReference>
<evidence type="ECO:0000259" key="10">
    <source>
        <dbReference type="PROSITE" id="PS50926"/>
    </source>
</evidence>
<dbReference type="Gene3D" id="2.40.50.140">
    <property type="entry name" value="Nucleic acid-binding proteins"/>
    <property type="match status" value="1"/>
</dbReference>
<comment type="function">
    <text evidence="8">Catalyzes the methylthiolation of an aspartic acid residue of ribosomal protein uS12.</text>
</comment>
<evidence type="ECO:0000256" key="2">
    <source>
        <dbReference type="ARBA" id="ARBA00022490"/>
    </source>
</evidence>
<dbReference type="Pfam" id="PF18693">
    <property type="entry name" value="TRAM_2"/>
    <property type="match status" value="1"/>
</dbReference>
<dbReference type="InterPro" id="IPR005840">
    <property type="entry name" value="Ribosomal_uS12_MeSTrfase_RimO"/>
</dbReference>
<dbReference type="InterPro" id="IPR006638">
    <property type="entry name" value="Elp3/MiaA/NifB-like_rSAM"/>
</dbReference>
<comment type="catalytic activity">
    <reaction evidence="8">
        <text>L-aspartate(89)-[ribosomal protein uS12]-hydrogen + (sulfur carrier)-SH + AH2 + 2 S-adenosyl-L-methionine = 3-methylsulfanyl-L-aspartate(89)-[ribosomal protein uS12]-hydrogen + (sulfur carrier)-H + 5'-deoxyadenosine + L-methionine + A + S-adenosyl-L-homocysteine + 2 H(+)</text>
        <dbReference type="Rhea" id="RHEA:37087"/>
        <dbReference type="Rhea" id="RHEA-COMP:10460"/>
        <dbReference type="Rhea" id="RHEA-COMP:10461"/>
        <dbReference type="Rhea" id="RHEA-COMP:14737"/>
        <dbReference type="Rhea" id="RHEA-COMP:14739"/>
        <dbReference type="ChEBI" id="CHEBI:13193"/>
        <dbReference type="ChEBI" id="CHEBI:15378"/>
        <dbReference type="ChEBI" id="CHEBI:17319"/>
        <dbReference type="ChEBI" id="CHEBI:17499"/>
        <dbReference type="ChEBI" id="CHEBI:29917"/>
        <dbReference type="ChEBI" id="CHEBI:29961"/>
        <dbReference type="ChEBI" id="CHEBI:57844"/>
        <dbReference type="ChEBI" id="CHEBI:57856"/>
        <dbReference type="ChEBI" id="CHEBI:59789"/>
        <dbReference type="ChEBI" id="CHEBI:64428"/>
        <dbReference type="ChEBI" id="CHEBI:73599"/>
        <dbReference type="EC" id="2.8.4.4"/>
    </reaction>
</comment>
<keyword evidence="14" id="KW-1185">Reference proteome</keyword>
<dbReference type="PANTHER" id="PTHR43837">
    <property type="entry name" value="RIBOSOMAL PROTEIN S12 METHYLTHIOTRANSFERASE RIMO"/>
    <property type="match status" value="1"/>
</dbReference>
<dbReference type="PROSITE" id="PS51918">
    <property type="entry name" value="RADICAL_SAM"/>
    <property type="match status" value="1"/>
</dbReference>
<evidence type="ECO:0000313" key="14">
    <source>
        <dbReference type="Proteomes" id="UP001596391"/>
    </source>
</evidence>
<feature type="domain" description="MTTase N-terminal" evidence="11">
    <location>
        <begin position="20"/>
        <end position="138"/>
    </location>
</feature>
<comment type="cofactor">
    <cofactor evidence="8">
        <name>[4Fe-4S] cluster</name>
        <dbReference type="ChEBI" id="CHEBI:49883"/>
    </cofactor>
    <text evidence="8">Binds 2 [4Fe-4S] clusters. One cluster is coordinated with 3 cysteines and an exchangeable S-adenosyl-L-methionine.</text>
</comment>
<protein>
    <recommendedName>
        <fullName evidence="8">Ribosomal protein uS12 methylthiotransferase RimO</fullName>
        <shortName evidence="8">uS12 MTTase</shortName>
        <shortName evidence="8">uS12 methylthiotransferase</shortName>
        <ecNumber evidence="8">2.8.4.4</ecNumber>
    </recommendedName>
    <alternativeName>
        <fullName evidence="8">Ribosomal protein uS12 (aspartate-C(3))-methylthiotransferase</fullName>
    </alternativeName>
    <alternativeName>
        <fullName evidence="8">Ribosome maturation factor RimO</fullName>
    </alternativeName>
</protein>
<feature type="binding site" evidence="8">
    <location>
        <position position="29"/>
    </location>
    <ligand>
        <name>[4Fe-4S] cluster</name>
        <dbReference type="ChEBI" id="CHEBI:49883"/>
        <label>1</label>
    </ligand>
</feature>
<dbReference type="NCBIfam" id="TIGR01125">
    <property type="entry name" value="30S ribosomal protein S12 methylthiotransferase RimO"/>
    <property type="match status" value="1"/>
</dbReference>
<feature type="binding site" evidence="8">
    <location>
        <position position="239"/>
    </location>
    <ligand>
        <name>[4Fe-4S] cluster</name>
        <dbReference type="ChEBI" id="CHEBI:49883"/>
        <label>2</label>
        <note>4Fe-4S-S-AdoMet</note>
    </ligand>
</feature>
<sequence length="532" mass="58529">MSLSSTLSPEAENQIEKPRPKVGFISLGCPKNLVDSEVMMGLLHSGGAEITPCAEDADILVVNTCSFIDSAKQESVDTILEMVNHKVGQGGRAQKLIVAGCLVERYRDEIQKNIPEVDAVVGTGELEAIIAAAGLKRPAPAELPASPFNVLTTAQIERHASAVNQHSRPEGSGPQIANETTSRPEGDAREAAGRFSRENWDGATAALPTYLYTADTPRILATPKASAYIKIAEGCDHPCSFCIIPQLRGKFRSRPIESIVREAQQLIAQGVREITLIGQDTTCFGEDLPKDEITGKRPELADLLDALAPLPGLKWLRFLYAYPNKITTRLLEAIARHDNVAKYLDVPLQHASANVLRRMKRGGTADRFLQIIEKARKIVPNLVLRTSFIVGFPGETEEDFEELCAFVTAAKLDWLGVFSYSDEEGAGAFDLDQKVPKRTIEARRRKLMRLQNKISRNARKAWIGRVVDVLVEGESEETELLWQGRSLDMAPEIDGKVLINDFGPHEALVPGTFYRAEITEAHDYDVVATILE</sequence>
<proteinExistence type="inferred from homology"/>
<evidence type="ECO:0000259" key="11">
    <source>
        <dbReference type="PROSITE" id="PS51449"/>
    </source>
</evidence>
<feature type="binding site" evidence="8">
    <location>
        <position position="65"/>
    </location>
    <ligand>
        <name>[4Fe-4S] cluster</name>
        <dbReference type="ChEBI" id="CHEBI:49883"/>
        <label>1</label>
    </ligand>
</feature>
<keyword evidence="4 8" id="KW-0949">S-adenosyl-L-methionine</keyword>
<dbReference type="Gene3D" id="3.80.30.20">
    <property type="entry name" value="tm_1862 like domain"/>
    <property type="match status" value="1"/>
</dbReference>
<dbReference type="InterPro" id="IPR058240">
    <property type="entry name" value="rSAM_sf"/>
</dbReference>
<dbReference type="SFLD" id="SFLDG01061">
    <property type="entry name" value="methylthiotransferase"/>
    <property type="match status" value="1"/>
</dbReference>
<evidence type="ECO:0000256" key="1">
    <source>
        <dbReference type="ARBA" id="ARBA00022485"/>
    </source>
</evidence>
<comment type="similarity">
    <text evidence="8">Belongs to the methylthiotransferase family. RimO subfamily.</text>
</comment>
<dbReference type="Pfam" id="PF04055">
    <property type="entry name" value="Radical_SAM"/>
    <property type="match status" value="1"/>
</dbReference>
<gene>
    <name evidence="8 13" type="primary">rimO</name>
    <name evidence="13" type="ORF">ACFQBQ_15795</name>
</gene>
<comment type="subcellular location">
    <subcellularLocation>
        <location evidence="8">Cytoplasm</location>
    </subcellularLocation>
</comment>
<evidence type="ECO:0000313" key="13">
    <source>
        <dbReference type="EMBL" id="MFC6647012.1"/>
    </source>
</evidence>
<evidence type="ECO:0000256" key="7">
    <source>
        <dbReference type="ARBA" id="ARBA00023014"/>
    </source>
</evidence>
<keyword evidence="13" id="KW-0689">Ribosomal protein</keyword>
<feature type="domain" description="TRAM" evidence="10">
    <location>
        <begin position="460"/>
        <end position="532"/>
    </location>
</feature>
<evidence type="ECO:0000256" key="8">
    <source>
        <dbReference type="HAMAP-Rule" id="MF_01865"/>
    </source>
</evidence>
<feature type="binding site" evidence="8">
    <location>
        <position position="242"/>
    </location>
    <ligand>
        <name>[4Fe-4S] cluster</name>
        <dbReference type="ChEBI" id="CHEBI:49883"/>
        <label>2</label>
        <note>4Fe-4S-S-AdoMet</note>
    </ligand>
</feature>
<accession>A0ABW1ZC77</accession>
<dbReference type="InterPro" id="IPR005839">
    <property type="entry name" value="Methylthiotransferase"/>
</dbReference>
<dbReference type="RefSeq" id="WP_263371053.1">
    <property type="nucleotide sequence ID" value="NZ_JAGSYD010000002.1"/>
</dbReference>
<keyword evidence="5 8" id="KW-0479">Metal-binding</keyword>
<feature type="region of interest" description="Disordered" evidence="9">
    <location>
        <begin position="161"/>
        <end position="193"/>
    </location>
</feature>
<dbReference type="PROSITE" id="PS51449">
    <property type="entry name" value="MTTASE_N"/>
    <property type="match status" value="1"/>
</dbReference>
<evidence type="ECO:0000256" key="3">
    <source>
        <dbReference type="ARBA" id="ARBA00022679"/>
    </source>
</evidence>
<feature type="domain" description="Radical SAM core" evidence="12">
    <location>
        <begin position="221"/>
        <end position="457"/>
    </location>
</feature>
<reference evidence="14" key="1">
    <citation type="journal article" date="2019" name="Int. J. Syst. Evol. Microbiol.">
        <title>The Global Catalogue of Microorganisms (GCM) 10K type strain sequencing project: providing services to taxonomists for standard genome sequencing and annotation.</title>
        <authorList>
            <consortium name="The Broad Institute Genomics Platform"/>
            <consortium name="The Broad Institute Genome Sequencing Center for Infectious Disease"/>
            <person name="Wu L."/>
            <person name="Ma J."/>
        </authorList>
    </citation>
    <scope>NUCLEOTIDE SEQUENCE [LARGE SCALE GENOMIC DNA]</scope>
    <source>
        <strain evidence="14">CGMCC 1.16026</strain>
    </source>
</reference>
<dbReference type="HAMAP" id="MF_01865">
    <property type="entry name" value="MTTase_RimO"/>
    <property type="match status" value="1"/>
</dbReference>
<dbReference type="PANTHER" id="PTHR43837:SF1">
    <property type="entry name" value="RIBOSOMAL PROTEIN US12 METHYLTHIOTRANSFERASE RIMO"/>
    <property type="match status" value="1"/>
</dbReference>
<dbReference type="InterPro" id="IPR002792">
    <property type="entry name" value="TRAM_dom"/>
</dbReference>
<dbReference type="SFLD" id="SFLDF00274">
    <property type="entry name" value="ribosomal_protein_S12_methylth"/>
    <property type="match status" value="1"/>
</dbReference>
<feature type="binding site" evidence="8">
    <location>
        <position position="101"/>
    </location>
    <ligand>
        <name>[4Fe-4S] cluster</name>
        <dbReference type="ChEBI" id="CHEBI:49883"/>
        <label>1</label>
    </ligand>
</feature>
<keyword evidence="3 8" id="KW-0808">Transferase</keyword>
<dbReference type="Proteomes" id="UP001596391">
    <property type="component" value="Unassembled WGS sequence"/>
</dbReference>
<dbReference type="Gene3D" id="3.40.50.12160">
    <property type="entry name" value="Methylthiotransferase, N-terminal domain"/>
    <property type="match status" value="1"/>
</dbReference>
<dbReference type="PROSITE" id="PS01278">
    <property type="entry name" value="MTTASE_RADICAL"/>
    <property type="match status" value="1"/>
</dbReference>
<dbReference type="InterPro" id="IPR038135">
    <property type="entry name" value="Methylthiotransferase_N_sf"/>
</dbReference>
<dbReference type="SMART" id="SM00729">
    <property type="entry name" value="Elp3"/>
    <property type="match status" value="1"/>
</dbReference>
<dbReference type="SUPFAM" id="SSF102114">
    <property type="entry name" value="Radical SAM enzymes"/>
    <property type="match status" value="1"/>
</dbReference>
<dbReference type="InterPro" id="IPR023404">
    <property type="entry name" value="rSAM_horseshoe"/>
</dbReference>
<organism evidence="13 14">
    <name type="scientific">Granulicella cerasi</name>
    <dbReference type="NCBI Taxonomy" id="741063"/>
    <lineage>
        <taxon>Bacteria</taxon>
        <taxon>Pseudomonadati</taxon>
        <taxon>Acidobacteriota</taxon>
        <taxon>Terriglobia</taxon>
        <taxon>Terriglobales</taxon>
        <taxon>Acidobacteriaceae</taxon>
        <taxon>Granulicella</taxon>
    </lineage>
</organism>
<comment type="caution">
    <text evidence="13">The sequence shown here is derived from an EMBL/GenBank/DDBJ whole genome shotgun (WGS) entry which is preliminary data.</text>
</comment>
<dbReference type="EMBL" id="JBHSWI010000001">
    <property type="protein sequence ID" value="MFC6647012.1"/>
    <property type="molecule type" value="Genomic_DNA"/>
</dbReference>
<dbReference type="InterPro" id="IPR020612">
    <property type="entry name" value="Methylthiotransferase_CS"/>
</dbReference>
<dbReference type="PROSITE" id="PS50926">
    <property type="entry name" value="TRAM"/>
    <property type="match status" value="1"/>
</dbReference>
<evidence type="ECO:0000256" key="5">
    <source>
        <dbReference type="ARBA" id="ARBA00022723"/>
    </source>
</evidence>
<feature type="compositionally biased region" description="Basic and acidic residues" evidence="9">
    <location>
        <begin position="182"/>
        <end position="193"/>
    </location>
</feature>